<keyword evidence="3" id="KW-1185">Reference proteome</keyword>
<evidence type="ECO:0000256" key="1">
    <source>
        <dbReference type="SAM" id="MobiDB-lite"/>
    </source>
</evidence>
<proteinExistence type="predicted"/>
<gene>
    <name evidence="2" type="ORF">A4X13_0g7058</name>
</gene>
<dbReference type="EMBL" id="LWDF02000782">
    <property type="protein sequence ID" value="KAE8242678.1"/>
    <property type="molecule type" value="Genomic_DNA"/>
</dbReference>
<dbReference type="AlphaFoldDB" id="A0A177TM90"/>
<dbReference type="PANTHER" id="PTHR28037:SF1">
    <property type="entry name" value="ALCOHOL O-ACETYLTRANSFERASE 1-RELATED"/>
    <property type="match status" value="1"/>
</dbReference>
<sequence>MFFQRSAPSQTDVNSSEPAPGHELAAVETGPSSQTSTSLRRPCGWYERLFVSTSHTGEPLYATFVARIEKPYSEVNPATHKRVEELIDQVALLSAKVTESRTRTPWFEVPDERRKASDVMFTQSCIPGTRDEIREDVHARAVQYAEDTFGLEEGKLWNVGLWTPAGNGDREGEKQQQLPEENFTYLSLTILHLAADGLGGRFLFESLISPTIPAHIKFLPGLPPTLEDSLGYKLQGKMIRHIAWVIFSLLMPKPIRYWMTWAPHWPLKVEAHPSTQPTARKIFLLEGSIVPKLKEVAKANGLGTVNPVMSIGALAALFSVTAPPDAVDSDKRLPFHLALETPIALREPEKLQHSSCAGNFSGAHLHQAQLRRTTPFWDHAREYSDAIKGLTTNDALQFLALSKLVPDPKNYKPTEESPTPWDAYVRGEMKKPQPHRSSLDLVNLGAIHGPKNGRVSEISISGTIDQTYSAFMLVCGGFISHDADIPSQMTVTIAWRRNCLRDELVADFVSNFRKMLTLIVAGRIDPSTTFGQVAEMLGEEGLEEWRDADFEGAKAKSARGAVEDAAAVEVLKEADGSSVVEGHHPSSGTTSRSASVLDASSTVASTSTSALPLSPPAIPFENRETNVVEKSEMDSGTVPEVLVPVLASVGPGYQQV</sequence>
<organism evidence="2 3">
    <name type="scientific">Tilletia indica</name>
    <dbReference type="NCBI Taxonomy" id="43049"/>
    <lineage>
        <taxon>Eukaryota</taxon>
        <taxon>Fungi</taxon>
        <taxon>Dikarya</taxon>
        <taxon>Basidiomycota</taxon>
        <taxon>Ustilaginomycotina</taxon>
        <taxon>Exobasidiomycetes</taxon>
        <taxon>Tilletiales</taxon>
        <taxon>Tilletiaceae</taxon>
        <taxon>Tilletia</taxon>
    </lineage>
</organism>
<feature type="region of interest" description="Disordered" evidence="1">
    <location>
        <begin position="574"/>
        <end position="599"/>
    </location>
</feature>
<feature type="compositionally biased region" description="Polar residues" evidence="1">
    <location>
        <begin position="1"/>
        <end position="17"/>
    </location>
</feature>
<evidence type="ECO:0000313" key="3">
    <source>
        <dbReference type="Proteomes" id="UP000077521"/>
    </source>
</evidence>
<accession>A0A177TM90</accession>
<dbReference type="InterPro" id="IPR052058">
    <property type="entry name" value="Alcohol_O-acetyltransferase"/>
</dbReference>
<feature type="region of interest" description="Disordered" evidence="1">
    <location>
        <begin position="1"/>
        <end position="39"/>
    </location>
</feature>
<dbReference type="Proteomes" id="UP000077521">
    <property type="component" value="Unassembled WGS sequence"/>
</dbReference>
<dbReference type="PANTHER" id="PTHR28037">
    <property type="entry name" value="ALCOHOL O-ACETYLTRANSFERASE 1-RELATED"/>
    <property type="match status" value="1"/>
</dbReference>
<protein>
    <submittedName>
        <fullName evidence="2">Uncharacterized protein</fullName>
    </submittedName>
</protein>
<evidence type="ECO:0000313" key="2">
    <source>
        <dbReference type="EMBL" id="KAE8242678.1"/>
    </source>
</evidence>
<comment type="caution">
    <text evidence="2">The sequence shown here is derived from an EMBL/GenBank/DDBJ whole genome shotgun (WGS) entry which is preliminary data.</text>
</comment>
<feature type="compositionally biased region" description="Polar residues" evidence="1">
    <location>
        <begin position="30"/>
        <end position="39"/>
    </location>
</feature>
<reference evidence="2" key="2">
    <citation type="journal article" date="2019" name="IMA Fungus">
        <title>Genome sequencing and comparison of five Tilletia species to identify candidate genes for the detection of regulated species infecting wheat.</title>
        <authorList>
            <person name="Nguyen H.D.T."/>
            <person name="Sultana T."/>
            <person name="Kesanakurti P."/>
            <person name="Hambleton S."/>
        </authorList>
    </citation>
    <scope>NUCLEOTIDE SEQUENCE</scope>
    <source>
        <strain evidence="2">DAOMC 236416</strain>
    </source>
</reference>
<reference evidence="2" key="1">
    <citation type="submission" date="2016-04" db="EMBL/GenBank/DDBJ databases">
        <authorList>
            <person name="Nguyen H.D."/>
            <person name="Samba Siva P."/>
            <person name="Cullis J."/>
            <person name="Levesque C.A."/>
            <person name="Hambleton S."/>
        </authorList>
    </citation>
    <scope>NUCLEOTIDE SEQUENCE</scope>
    <source>
        <strain evidence="2">DAOMC 236416</strain>
    </source>
</reference>
<name>A0A177TM90_9BASI</name>